<dbReference type="InterPro" id="IPR036574">
    <property type="entry name" value="Scorpion_toxin-like_sf"/>
</dbReference>
<dbReference type="Proteomes" id="UP000054495">
    <property type="component" value="Unassembled WGS sequence"/>
</dbReference>
<evidence type="ECO:0000313" key="3">
    <source>
        <dbReference type="Proteomes" id="UP000054495"/>
    </source>
</evidence>
<protein>
    <submittedName>
        <fullName evidence="2">Uncharacterized protein</fullName>
    </submittedName>
</protein>
<name>A0A0D6LMX7_9BILA</name>
<reference evidence="2 3" key="1">
    <citation type="submission" date="2013-05" db="EMBL/GenBank/DDBJ databases">
        <title>Draft genome of the parasitic nematode Anyclostoma ceylanicum.</title>
        <authorList>
            <person name="Mitreva M."/>
        </authorList>
    </citation>
    <scope>NUCLEOTIDE SEQUENCE [LARGE SCALE GENOMIC DNA]</scope>
</reference>
<feature type="chain" id="PRO_5002307048" evidence="1">
    <location>
        <begin position="24"/>
        <end position="99"/>
    </location>
</feature>
<keyword evidence="3" id="KW-1185">Reference proteome</keyword>
<gene>
    <name evidence="2" type="ORF">ANCCEY_11918</name>
</gene>
<evidence type="ECO:0000313" key="2">
    <source>
        <dbReference type="EMBL" id="EPB68992.1"/>
    </source>
</evidence>
<dbReference type="SUPFAM" id="SSF57095">
    <property type="entry name" value="Scorpion toxin-like"/>
    <property type="match status" value="1"/>
</dbReference>
<keyword evidence="1" id="KW-0732">Signal</keyword>
<feature type="signal peptide" evidence="1">
    <location>
        <begin position="1"/>
        <end position="23"/>
    </location>
</feature>
<accession>A0A0D6LMX7</accession>
<dbReference type="EMBL" id="KE125355">
    <property type="protein sequence ID" value="EPB68992.1"/>
    <property type="molecule type" value="Genomic_DNA"/>
</dbReference>
<evidence type="ECO:0000256" key="1">
    <source>
        <dbReference type="SAM" id="SignalP"/>
    </source>
</evidence>
<sequence>MPRPRALCTLLLIVLASVARVRGYCNVLDHQACDELCKVDNYWYGHCTAWDGKNFSCKCFEYVAPLDGTEVRTTWANSGFVDTIALKQQELVGRKEASK</sequence>
<proteinExistence type="predicted"/>
<organism evidence="2 3">
    <name type="scientific">Ancylostoma ceylanicum</name>
    <dbReference type="NCBI Taxonomy" id="53326"/>
    <lineage>
        <taxon>Eukaryota</taxon>
        <taxon>Metazoa</taxon>
        <taxon>Ecdysozoa</taxon>
        <taxon>Nematoda</taxon>
        <taxon>Chromadorea</taxon>
        <taxon>Rhabditida</taxon>
        <taxon>Rhabditina</taxon>
        <taxon>Rhabditomorpha</taxon>
        <taxon>Strongyloidea</taxon>
        <taxon>Ancylostomatidae</taxon>
        <taxon>Ancylostomatinae</taxon>
        <taxon>Ancylostoma</taxon>
    </lineage>
</organism>
<dbReference type="AlphaFoldDB" id="A0A0D6LMX7"/>